<evidence type="ECO:0000313" key="2">
    <source>
        <dbReference type="Proteomes" id="UP001530315"/>
    </source>
</evidence>
<dbReference type="Proteomes" id="UP001530315">
    <property type="component" value="Unassembled WGS sequence"/>
</dbReference>
<protein>
    <recommendedName>
        <fullName evidence="3">2',3'-cyclic-nucleotide 3'-phosphodiesterase</fullName>
    </recommendedName>
</protein>
<dbReference type="SUPFAM" id="SSF55144">
    <property type="entry name" value="LigT-like"/>
    <property type="match status" value="1"/>
</dbReference>
<organism evidence="1 2">
    <name type="scientific">Stephanodiscus triporus</name>
    <dbReference type="NCBI Taxonomy" id="2934178"/>
    <lineage>
        <taxon>Eukaryota</taxon>
        <taxon>Sar</taxon>
        <taxon>Stramenopiles</taxon>
        <taxon>Ochrophyta</taxon>
        <taxon>Bacillariophyta</taxon>
        <taxon>Coscinodiscophyceae</taxon>
        <taxon>Thalassiosirophycidae</taxon>
        <taxon>Stephanodiscales</taxon>
        <taxon>Stephanodiscaceae</taxon>
        <taxon>Stephanodiscus</taxon>
    </lineage>
</organism>
<sequence>MQLSSRRISIWLLPPEPLITTLSNIQSDLISKQPKNRFYPRFLPHVTLIGGVPISDCFTSEGILLEDYEHTIDIDDCAAQIVLRRLKIAFRSYGEITCDFVKERGVFTARPDGDREDAVQWSQSCVSVLERRSSLTKAIQLADEVLFAASANASTASCDDRYIPRDIERHYKPPLFEPHYSFMYGNEAPVIPTSLVCPPSFTSTDIALVWTDPSRLEGVQNWKEIGRVSTKA</sequence>
<gene>
    <name evidence="1" type="ORF">ACHAW5_006740</name>
</gene>
<evidence type="ECO:0008006" key="3">
    <source>
        <dbReference type="Google" id="ProtNLM"/>
    </source>
</evidence>
<dbReference type="Gene3D" id="3.90.1140.10">
    <property type="entry name" value="Cyclic phosphodiesterase"/>
    <property type="match status" value="1"/>
</dbReference>
<evidence type="ECO:0000313" key="1">
    <source>
        <dbReference type="EMBL" id="KAL3794003.1"/>
    </source>
</evidence>
<accession>A0ABD3Q0N2</accession>
<name>A0ABD3Q0N2_9STRA</name>
<proteinExistence type="predicted"/>
<keyword evidence="2" id="KW-1185">Reference proteome</keyword>
<comment type="caution">
    <text evidence="1">The sequence shown here is derived from an EMBL/GenBank/DDBJ whole genome shotgun (WGS) entry which is preliminary data.</text>
</comment>
<reference evidence="1 2" key="1">
    <citation type="submission" date="2024-10" db="EMBL/GenBank/DDBJ databases">
        <title>Updated reference genomes for cyclostephanoid diatoms.</title>
        <authorList>
            <person name="Roberts W.R."/>
            <person name="Alverson A.J."/>
        </authorList>
    </citation>
    <scope>NUCLEOTIDE SEQUENCE [LARGE SCALE GENOMIC DNA]</scope>
    <source>
        <strain evidence="1 2">AJA276-08</strain>
    </source>
</reference>
<dbReference type="InterPro" id="IPR009097">
    <property type="entry name" value="Cyclic_Pdiesterase"/>
</dbReference>
<dbReference type="EMBL" id="JALLAZ020000489">
    <property type="protein sequence ID" value="KAL3794003.1"/>
    <property type="molecule type" value="Genomic_DNA"/>
</dbReference>
<dbReference type="AlphaFoldDB" id="A0ABD3Q0N2"/>